<dbReference type="EMBL" id="ML987192">
    <property type="protein sequence ID" value="KAF2252655.1"/>
    <property type="molecule type" value="Genomic_DNA"/>
</dbReference>
<dbReference type="Proteomes" id="UP000800094">
    <property type="component" value="Unassembled WGS sequence"/>
</dbReference>
<accession>A0A6A6IQ36</accession>
<sequence>MTGHEDQKHAGSCLGHCRAQRLAMDYYCSEQYEKEKAAITSYEEGWDRWDGPVWPWRHTNQLEVQEEHWQGCCCEEEHEETAEALPKPSDAQQHVRSSSSASNSSASTVSSGLWNLRARSPCSVCGRTGAPPHL</sequence>
<feature type="compositionally biased region" description="Low complexity" evidence="1">
    <location>
        <begin position="97"/>
        <end position="108"/>
    </location>
</feature>
<proteinExistence type="predicted"/>
<protein>
    <submittedName>
        <fullName evidence="2">Uncharacterized protein</fullName>
    </submittedName>
</protein>
<evidence type="ECO:0000256" key="1">
    <source>
        <dbReference type="SAM" id="MobiDB-lite"/>
    </source>
</evidence>
<reference evidence="2" key="1">
    <citation type="journal article" date="2020" name="Stud. Mycol.">
        <title>101 Dothideomycetes genomes: a test case for predicting lifestyles and emergence of pathogens.</title>
        <authorList>
            <person name="Haridas S."/>
            <person name="Albert R."/>
            <person name="Binder M."/>
            <person name="Bloem J."/>
            <person name="Labutti K."/>
            <person name="Salamov A."/>
            <person name="Andreopoulos B."/>
            <person name="Baker S."/>
            <person name="Barry K."/>
            <person name="Bills G."/>
            <person name="Bluhm B."/>
            <person name="Cannon C."/>
            <person name="Castanera R."/>
            <person name="Culley D."/>
            <person name="Daum C."/>
            <person name="Ezra D."/>
            <person name="Gonzalez J."/>
            <person name="Henrissat B."/>
            <person name="Kuo A."/>
            <person name="Liang C."/>
            <person name="Lipzen A."/>
            <person name="Lutzoni F."/>
            <person name="Magnuson J."/>
            <person name="Mondo S."/>
            <person name="Nolan M."/>
            <person name="Ohm R."/>
            <person name="Pangilinan J."/>
            <person name="Park H.-J."/>
            <person name="Ramirez L."/>
            <person name="Alfaro M."/>
            <person name="Sun H."/>
            <person name="Tritt A."/>
            <person name="Yoshinaga Y."/>
            <person name="Zwiers L.-H."/>
            <person name="Turgeon B."/>
            <person name="Goodwin S."/>
            <person name="Spatafora J."/>
            <person name="Crous P."/>
            <person name="Grigoriev I."/>
        </authorList>
    </citation>
    <scope>NUCLEOTIDE SEQUENCE</scope>
    <source>
        <strain evidence="2">CBS 122368</strain>
    </source>
</reference>
<name>A0A6A6IQ36_9PLEO</name>
<dbReference type="AlphaFoldDB" id="A0A6A6IQ36"/>
<evidence type="ECO:0000313" key="3">
    <source>
        <dbReference type="Proteomes" id="UP000800094"/>
    </source>
</evidence>
<keyword evidence="3" id="KW-1185">Reference proteome</keyword>
<feature type="region of interest" description="Disordered" evidence="1">
    <location>
        <begin position="83"/>
        <end position="108"/>
    </location>
</feature>
<dbReference type="OrthoDB" id="3796082at2759"/>
<organism evidence="2 3">
    <name type="scientific">Trematosphaeria pertusa</name>
    <dbReference type="NCBI Taxonomy" id="390896"/>
    <lineage>
        <taxon>Eukaryota</taxon>
        <taxon>Fungi</taxon>
        <taxon>Dikarya</taxon>
        <taxon>Ascomycota</taxon>
        <taxon>Pezizomycotina</taxon>
        <taxon>Dothideomycetes</taxon>
        <taxon>Pleosporomycetidae</taxon>
        <taxon>Pleosporales</taxon>
        <taxon>Massarineae</taxon>
        <taxon>Trematosphaeriaceae</taxon>
        <taxon>Trematosphaeria</taxon>
    </lineage>
</organism>
<dbReference type="RefSeq" id="XP_033687659.1">
    <property type="nucleotide sequence ID" value="XM_033828525.1"/>
</dbReference>
<dbReference type="GeneID" id="54581855"/>
<evidence type="ECO:0000313" key="2">
    <source>
        <dbReference type="EMBL" id="KAF2252655.1"/>
    </source>
</evidence>
<gene>
    <name evidence="2" type="ORF">BU26DRAFT_517241</name>
</gene>